<keyword evidence="2 3" id="KW-0040">ANK repeat</keyword>
<dbReference type="PROSITE" id="PS50088">
    <property type="entry name" value="ANK_REPEAT"/>
    <property type="match status" value="3"/>
</dbReference>
<feature type="transmembrane region" description="Helical" evidence="5">
    <location>
        <begin position="352"/>
        <end position="372"/>
    </location>
</feature>
<reference evidence="6 7" key="1">
    <citation type="journal article" date="2019" name="Plant Biotechnol. J.">
        <title>The red bayberry genome and genetic basis of sex determination.</title>
        <authorList>
            <person name="Jia H.M."/>
            <person name="Jia H.J."/>
            <person name="Cai Q.L."/>
            <person name="Wang Y."/>
            <person name="Zhao H.B."/>
            <person name="Yang W.F."/>
            <person name="Wang G.Y."/>
            <person name="Li Y.H."/>
            <person name="Zhan D.L."/>
            <person name="Shen Y.T."/>
            <person name="Niu Q.F."/>
            <person name="Chang L."/>
            <person name="Qiu J."/>
            <person name="Zhao L."/>
            <person name="Xie H.B."/>
            <person name="Fu W.Y."/>
            <person name="Jin J."/>
            <person name="Li X.W."/>
            <person name="Jiao Y."/>
            <person name="Zhou C.C."/>
            <person name="Tu T."/>
            <person name="Chai C.Y."/>
            <person name="Gao J.L."/>
            <person name="Fan L.J."/>
            <person name="van de Weg E."/>
            <person name="Wang J.Y."/>
            <person name="Gao Z.S."/>
        </authorList>
    </citation>
    <scope>NUCLEOTIDE SEQUENCE [LARGE SCALE GENOMIC DNA]</scope>
    <source>
        <tissue evidence="6">Leaves</tissue>
    </source>
</reference>
<keyword evidence="1" id="KW-0677">Repeat</keyword>
<evidence type="ECO:0000256" key="4">
    <source>
        <dbReference type="SAM" id="MobiDB-lite"/>
    </source>
</evidence>
<feature type="transmembrane region" description="Helical" evidence="5">
    <location>
        <begin position="392"/>
        <end position="413"/>
    </location>
</feature>
<dbReference type="InterPro" id="IPR036770">
    <property type="entry name" value="Ankyrin_rpt-contain_sf"/>
</dbReference>
<dbReference type="AlphaFoldDB" id="A0A6A1VDM3"/>
<dbReference type="Proteomes" id="UP000516437">
    <property type="component" value="Chromosome 6"/>
</dbReference>
<dbReference type="OrthoDB" id="1585477at2759"/>
<dbReference type="Gene3D" id="1.25.40.20">
    <property type="entry name" value="Ankyrin repeat-containing domain"/>
    <property type="match status" value="2"/>
</dbReference>
<feature type="repeat" description="ANK" evidence="3">
    <location>
        <begin position="45"/>
        <end position="68"/>
    </location>
</feature>
<organism evidence="6 7">
    <name type="scientific">Morella rubra</name>
    <name type="common">Chinese bayberry</name>
    <dbReference type="NCBI Taxonomy" id="262757"/>
    <lineage>
        <taxon>Eukaryota</taxon>
        <taxon>Viridiplantae</taxon>
        <taxon>Streptophyta</taxon>
        <taxon>Embryophyta</taxon>
        <taxon>Tracheophyta</taxon>
        <taxon>Spermatophyta</taxon>
        <taxon>Magnoliopsida</taxon>
        <taxon>eudicotyledons</taxon>
        <taxon>Gunneridae</taxon>
        <taxon>Pentapetalae</taxon>
        <taxon>rosids</taxon>
        <taxon>fabids</taxon>
        <taxon>Fagales</taxon>
        <taxon>Myricaceae</taxon>
        <taxon>Morella</taxon>
    </lineage>
</organism>
<dbReference type="InterPro" id="IPR002110">
    <property type="entry name" value="Ankyrin_rpt"/>
</dbReference>
<evidence type="ECO:0000256" key="2">
    <source>
        <dbReference type="ARBA" id="ARBA00023043"/>
    </source>
</evidence>
<dbReference type="PANTHER" id="PTHR24186">
    <property type="entry name" value="PROTEIN PHOSPHATASE 1 REGULATORY SUBUNIT"/>
    <property type="match status" value="1"/>
</dbReference>
<keyword evidence="5" id="KW-1133">Transmembrane helix</keyword>
<proteinExistence type="predicted"/>
<keyword evidence="7" id="KW-1185">Reference proteome</keyword>
<name>A0A6A1VDM3_9ROSI</name>
<dbReference type="PANTHER" id="PTHR24186:SF37">
    <property type="entry name" value="PGG DOMAIN-CONTAINING PROTEIN"/>
    <property type="match status" value="1"/>
</dbReference>
<dbReference type="Pfam" id="PF12796">
    <property type="entry name" value="Ank_2"/>
    <property type="match status" value="2"/>
</dbReference>
<protein>
    <submittedName>
        <fullName evidence="6">Uncharacterized protein</fullName>
    </submittedName>
</protein>
<dbReference type="EMBL" id="RXIC02000024">
    <property type="protein sequence ID" value="KAB1210615.1"/>
    <property type="molecule type" value="Genomic_DNA"/>
</dbReference>
<dbReference type="SMART" id="SM00248">
    <property type="entry name" value="ANK"/>
    <property type="match status" value="6"/>
</dbReference>
<gene>
    <name evidence="6" type="ORF">CJ030_MR6G010299</name>
</gene>
<feature type="repeat" description="ANK" evidence="3">
    <location>
        <begin position="113"/>
        <end position="134"/>
    </location>
</feature>
<evidence type="ECO:0000256" key="5">
    <source>
        <dbReference type="SAM" id="Phobius"/>
    </source>
</evidence>
<comment type="caution">
    <text evidence="6">The sequence shown here is derived from an EMBL/GenBank/DDBJ whole genome shotgun (WGS) entry which is preliminary data.</text>
</comment>
<dbReference type="SUPFAM" id="SSF48403">
    <property type="entry name" value="Ankyrin repeat"/>
    <property type="match status" value="1"/>
</dbReference>
<keyword evidence="5" id="KW-0812">Transmembrane</keyword>
<feature type="region of interest" description="Disordered" evidence="4">
    <location>
        <begin position="253"/>
        <end position="275"/>
    </location>
</feature>
<keyword evidence="5" id="KW-0472">Membrane</keyword>
<evidence type="ECO:0000256" key="3">
    <source>
        <dbReference type="PROSITE-ProRule" id="PRU00023"/>
    </source>
</evidence>
<feature type="repeat" description="ANK" evidence="3">
    <location>
        <begin position="79"/>
        <end position="111"/>
    </location>
</feature>
<sequence>MDRGHNEKDNIHVLFEASLSGCVSTLNKLVQRDALILHKISLTSFSETPLHIAALLGHVEFTRALLSKKPKLAHEVDAYGRAPLHLASAEGHTEIVEALLQVNVDVCLVPDQDGRIPLHFAAMRGRIEIIRYLIAAQPDSIRVNLDGDTVLHMCVRYNRLDALKLLVQSSNVEEFLNSKDHHRNSILHVAVMLKQMKTIKYLLSVEKIETEADAKNKMGYTALDLLEACPRDFQCLQIQNILKEAGVRRSTDLSTPLLSTPRAEGLDEAQPEENSIEGLPAQSRLTITSSSSKCWQTYSRLLTWVKKLEIPGRLDRRDSWHTHAGGHRDRNDDFPSWDQPTSGFPLTSKLSIWFLTLAMSTAVTFMALTYMWAVGLATPDHLLHKVYGMGYALAGTWILLHIVHGLIHTVRLISWMMKKLRKSVCRSTVGPADDVINV</sequence>
<dbReference type="GO" id="GO:0005886">
    <property type="term" value="C:plasma membrane"/>
    <property type="evidence" value="ECO:0007669"/>
    <property type="project" value="TreeGrafter"/>
</dbReference>
<feature type="compositionally biased region" description="Acidic residues" evidence="4">
    <location>
        <begin position="266"/>
        <end position="275"/>
    </location>
</feature>
<evidence type="ECO:0000256" key="1">
    <source>
        <dbReference type="ARBA" id="ARBA00022737"/>
    </source>
</evidence>
<evidence type="ECO:0000313" key="6">
    <source>
        <dbReference type="EMBL" id="KAB1210615.1"/>
    </source>
</evidence>
<dbReference type="PROSITE" id="PS50297">
    <property type="entry name" value="ANK_REP_REGION"/>
    <property type="match status" value="3"/>
</dbReference>
<accession>A0A6A1VDM3</accession>
<evidence type="ECO:0000313" key="7">
    <source>
        <dbReference type="Proteomes" id="UP000516437"/>
    </source>
</evidence>